<evidence type="ECO:0000313" key="5">
    <source>
        <dbReference type="Proteomes" id="UP000266389"/>
    </source>
</evidence>
<proteinExistence type="predicted"/>
<dbReference type="Gene3D" id="3.90.180.10">
    <property type="entry name" value="Medium-chain alcohol dehydrogenases, catalytic domain"/>
    <property type="match status" value="1"/>
</dbReference>
<dbReference type="Pfam" id="PF08240">
    <property type="entry name" value="ADH_N"/>
    <property type="match status" value="1"/>
</dbReference>
<protein>
    <recommendedName>
        <fullName evidence="3">Enoyl reductase (ER) domain-containing protein</fullName>
    </recommendedName>
</protein>
<keyword evidence="2" id="KW-0560">Oxidoreductase</keyword>
<dbReference type="SMART" id="SM00829">
    <property type="entry name" value="PKS_ER"/>
    <property type="match status" value="1"/>
</dbReference>
<dbReference type="EMBL" id="PHFL01000065">
    <property type="protein sequence ID" value="RFM23477.1"/>
    <property type="molecule type" value="Genomic_DNA"/>
</dbReference>
<dbReference type="Proteomes" id="UP000266389">
    <property type="component" value="Unassembled WGS sequence"/>
</dbReference>
<dbReference type="AlphaFoldDB" id="A0A395LY58"/>
<dbReference type="Gene3D" id="3.40.50.720">
    <property type="entry name" value="NAD(P)-binding Rossmann-like Domain"/>
    <property type="match status" value="1"/>
</dbReference>
<dbReference type="GO" id="GO:0016651">
    <property type="term" value="F:oxidoreductase activity, acting on NAD(P)H"/>
    <property type="evidence" value="ECO:0007669"/>
    <property type="project" value="TreeGrafter"/>
</dbReference>
<accession>A0A395LY58</accession>
<evidence type="ECO:0000259" key="3">
    <source>
        <dbReference type="SMART" id="SM00829"/>
    </source>
</evidence>
<dbReference type="GO" id="GO:0070402">
    <property type="term" value="F:NADPH binding"/>
    <property type="evidence" value="ECO:0007669"/>
    <property type="project" value="TreeGrafter"/>
</dbReference>
<dbReference type="InterPro" id="IPR011032">
    <property type="entry name" value="GroES-like_sf"/>
</dbReference>
<gene>
    <name evidence="4" type="ORF">D0433_11140</name>
</gene>
<reference evidence="4 5" key="1">
    <citation type="journal article" date="2011" name="ISME J.">
        <title>Community ecology of hot spring cyanobacterial mats: predominant populations and their functional potential.</title>
        <authorList>
            <person name="Klatt C.G."/>
            <person name="Wood J.M."/>
            <person name="Rusch D.B."/>
            <person name="Bateson M.M."/>
            <person name="Hamamura N."/>
            <person name="Heidelberg J.F."/>
            <person name="Grossman A.R."/>
            <person name="Bhaya D."/>
            <person name="Cohan F.M."/>
            <person name="Kuhl M."/>
            <person name="Bryant D.A."/>
            <person name="Ward D.M."/>
        </authorList>
    </citation>
    <scope>NUCLEOTIDE SEQUENCE [LARGE SCALE GENOMIC DNA]</scope>
    <source>
        <strain evidence="4">OS</strain>
    </source>
</reference>
<organism evidence="4 5">
    <name type="scientific">Candidatus Thermochlorobacter aerophilus</name>
    <dbReference type="NCBI Taxonomy" id="1868324"/>
    <lineage>
        <taxon>Bacteria</taxon>
        <taxon>Pseudomonadati</taxon>
        <taxon>Chlorobiota</taxon>
        <taxon>Chlorobiia</taxon>
        <taxon>Chlorobiales</taxon>
        <taxon>Candidatus Thermochlorobacteriaceae</taxon>
        <taxon>Candidatus Thermochlorobacter</taxon>
    </lineage>
</organism>
<dbReference type="InterPro" id="IPR013149">
    <property type="entry name" value="ADH-like_C"/>
</dbReference>
<feature type="domain" description="Enoyl reductase (ER)" evidence="3">
    <location>
        <begin position="9"/>
        <end position="317"/>
    </location>
</feature>
<evidence type="ECO:0000256" key="1">
    <source>
        <dbReference type="ARBA" id="ARBA00022857"/>
    </source>
</evidence>
<name>A0A395LY58_9BACT</name>
<keyword evidence="1" id="KW-0521">NADP</keyword>
<sequence>MKKIIISNGELKLIEAPLPELHDNEVEIEVKAAGVNFADVKIRKGYEVQPDIPKPGFGYEVAGIVTRTGRDAHRFAVGERVFGVSHYGGGYAERVVMPEFNVFRLPVYMSFEEGAAFPIAFQTAYHLLKTAACVNAGETVLIHAAGGATGTALVQLAKLFGCRVVALSSSDEKLKRVAALGADFTLNTTAPDLYERLTELVPEGFNAIFDGNAGPHFAKNFEHLAMHGKVVLFGNSAGMPPPLEPYTLVYRSLHLIGFSMRAITANPELYEKTYEQLLAWRKEGKWHAQIGHRFPLAEAMRAHQLLELRQNYGKIILTP</sequence>
<dbReference type="SUPFAM" id="SSF51735">
    <property type="entry name" value="NAD(P)-binding Rossmann-fold domains"/>
    <property type="match status" value="1"/>
</dbReference>
<evidence type="ECO:0000313" key="4">
    <source>
        <dbReference type="EMBL" id="RFM23477.1"/>
    </source>
</evidence>
<dbReference type="InterPro" id="IPR020843">
    <property type="entry name" value="ER"/>
</dbReference>
<evidence type="ECO:0000256" key="2">
    <source>
        <dbReference type="ARBA" id="ARBA00023002"/>
    </source>
</evidence>
<dbReference type="PANTHER" id="PTHR48106">
    <property type="entry name" value="QUINONE OXIDOREDUCTASE PIG3-RELATED"/>
    <property type="match status" value="1"/>
</dbReference>
<dbReference type="InterPro" id="IPR036291">
    <property type="entry name" value="NAD(P)-bd_dom_sf"/>
</dbReference>
<comment type="caution">
    <text evidence="4">The sequence shown here is derived from an EMBL/GenBank/DDBJ whole genome shotgun (WGS) entry which is preliminary data.</text>
</comment>
<dbReference type="SUPFAM" id="SSF50129">
    <property type="entry name" value="GroES-like"/>
    <property type="match status" value="1"/>
</dbReference>
<dbReference type="InterPro" id="IPR013154">
    <property type="entry name" value="ADH-like_N"/>
</dbReference>
<dbReference type="Pfam" id="PF00107">
    <property type="entry name" value="ADH_zinc_N"/>
    <property type="match status" value="1"/>
</dbReference>